<dbReference type="Gene3D" id="3.40.109.10">
    <property type="entry name" value="NADH Oxidase"/>
    <property type="match status" value="1"/>
</dbReference>
<comment type="caution">
    <text evidence="10">The sequence shown here is derived from an EMBL/GenBank/DDBJ whole genome shotgun (WGS) entry which is preliminary data.</text>
</comment>
<dbReference type="InterPro" id="IPR000415">
    <property type="entry name" value="Nitroreductase-like"/>
</dbReference>
<gene>
    <name evidence="10" type="ORF">D9V32_03060</name>
</gene>
<feature type="binding site" description="in other chain" evidence="8">
    <location>
        <begin position="125"/>
        <end position="127"/>
    </location>
    <ligand>
        <name>FMN</name>
        <dbReference type="ChEBI" id="CHEBI:58210"/>
        <note>ligand shared between dimeric partners</note>
    </ligand>
</feature>
<dbReference type="RefSeq" id="WP_121647425.1">
    <property type="nucleotide sequence ID" value="NZ_RCUX01000002.1"/>
</dbReference>
<dbReference type="EMBL" id="RCUX01000002">
    <property type="protein sequence ID" value="RLP77442.1"/>
    <property type="molecule type" value="Genomic_DNA"/>
</dbReference>
<reference evidence="10 11" key="1">
    <citation type="submission" date="2018-10" db="EMBL/GenBank/DDBJ databases">
        <authorList>
            <person name="Li J."/>
        </authorList>
    </citation>
    <scope>NUCLEOTIDE SEQUENCE [LARGE SCALE GENOMIC DNA]</scope>
    <source>
        <strain evidence="10 11">IF 016277</strain>
    </source>
</reference>
<evidence type="ECO:0000313" key="10">
    <source>
        <dbReference type="EMBL" id="RLP77442.1"/>
    </source>
</evidence>
<feature type="binding site" evidence="8">
    <location>
        <position position="41"/>
    </location>
    <ligand>
        <name>FMN</name>
        <dbReference type="ChEBI" id="CHEBI:58210"/>
        <note>ligand shared between dimeric partners</note>
    </ligand>
</feature>
<comment type="cofactor">
    <cofactor evidence="8">
        <name>FMN</name>
        <dbReference type="ChEBI" id="CHEBI:58210"/>
    </cofactor>
    <text evidence="8">Binds 1 FMN per subunit.</text>
</comment>
<dbReference type="SUPFAM" id="SSF55469">
    <property type="entry name" value="FMN-dependent nitroreductase-like"/>
    <property type="match status" value="1"/>
</dbReference>
<evidence type="ECO:0000256" key="3">
    <source>
        <dbReference type="ARBA" id="ARBA00022643"/>
    </source>
</evidence>
<dbReference type="Pfam" id="PF00881">
    <property type="entry name" value="Nitroreductase"/>
    <property type="match status" value="1"/>
</dbReference>
<dbReference type="InterPro" id="IPR029479">
    <property type="entry name" value="Nitroreductase"/>
</dbReference>
<feature type="domain" description="Nitroreductase" evidence="9">
    <location>
        <begin position="11"/>
        <end position="155"/>
    </location>
</feature>
<dbReference type="AlphaFoldDB" id="A0A3L7ADI3"/>
<evidence type="ECO:0000256" key="8">
    <source>
        <dbReference type="PIRSR" id="PIRSR000232-1"/>
    </source>
</evidence>
<name>A0A3L7ADI3_9MICO</name>
<comment type="similarity">
    <text evidence="1 7">Belongs to the nitroreductase family.</text>
</comment>
<dbReference type="OrthoDB" id="3268470at2"/>
<dbReference type="PANTHER" id="PTHR43821:SF1">
    <property type="entry name" value="NAD(P)H NITROREDUCTASE YDJA-RELATED"/>
    <property type="match status" value="1"/>
</dbReference>
<evidence type="ECO:0000256" key="6">
    <source>
        <dbReference type="ARBA" id="ARBA00023027"/>
    </source>
</evidence>
<dbReference type="EC" id="1.-.-.-" evidence="7"/>
<keyword evidence="4 7" id="KW-0521">NADP</keyword>
<dbReference type="InterPro" id="IPR026021">
    <property type="entry name" value="YdjA-like"/>
</dbReference>
<dbReference type="Proteomes" id="UP000272503">
    <property type="component" value="Unassembled WGS sequence"/>
</dbReference>
<evidence type="ECO:0000313" key="11">
    <source>
        <dbReference type="Proteomes" id="UP000272503"/>
    </source>
</evidence>
<keyword evidence="3 7" id="KW-0288">FMN</keyword>
<dbReference type="GO" id="GO:0016491">
    <property type="term" value="F:oxidoreductase activity"/>
    <property type="evidence" value="ECO:0007669"/>
    <property type="project" value="UniProtKB-UniRule"/>
</dbReference>
<dbReference type="InterPro" id="IPR052530">
    <property type="entry name" value="NAD(P)H_nitroreductase"/>
</dbReference>
<dbReference type="PANTHER" id="PTHR43821">
    <property type="entry name" value="NAD(P)H NITROREDUCTASE YDJA-RELATED"/>
    <property type="match status" value="1"/>
</dbReference>
<keyword evidence="2 7" id="KW-0285">Flavoprotein</keyword>
<dbReference type="PIRSF" id="PIRSF000232">
    <property type="entry name" value="YdjA"/>
    <property type="match status" value="1"/>
</dbReference>
<protein>
    <recommendedName>
        <fullName evidence="7">Putative NAD(P)H nitroreductase</fullName>
        <ecNumber evidence="7">1.-.-.-</ecNumber>
    </recommendedName>
</protein>
<keyword evidence="6 7" id="KW-0520">NAD</keyword>
<feature type="binding site" description="in other chain" evidence="8">
    <location>
        <begin position="12"/>
        <end position="14"/>
    </location>
    <ligand>
        <name>FMN</name>
        <dbReference type="ChEBI" id="CHEBI:58210"/>
        <note>ligand shared between dimeric partners</note>
    </ligand>
</feature>
<evidence type="ECO:0000256" key="4">
    <source>
        <dbReference type="ARBA" id="ARBA00022857"/>
    </source>
</evidence>
<evidence type="ECO:0000256" key="2">
    <source>
        <dbReference type="ARBA" id="ARBA00022630"/>
    </source>
</evidence>
<feature type="binding site" evidence="8">
    <location>
        <position position="37"/>
    </location>
    <ligand>
        <name>FMN</name>
        <dbReference type="ChEBI" id="CHEBI:58210"/>
        <note>ligand shared between dimeric partners</note>
    </ligand>
</feature>
<accession>A0A3L7ADI3</accession>
<evidence type="ECO:0000259" key="9">
    <source>
        <dbReference type="Pfam" id="PF00881"/>
    </source>
</evidence>
<evidence type="ECO:0000256" key="1">
    <source>
        <dbReference type="ARBA" id="ARBA00007118"/>
    </source>
</evidence>
<evidence type="ECO:0000256" key="5">
    <source>
        <dbReference type="ARBA" id="ARBA00023002"/>
    </source>
</evidence>
<sequence length="180" mass="19508">MSAGAYEAALARRSRSKVSAETPDHAELLRLVGAAGRVADHSGLEPWRLIELRGDARIRLGAALSAAEGKDSPSSKPLRAELLIAVVFSPRKSHKVPEWEQEAVASGVAHVLSLLLDEAGWGVLWRTGGLTRSEPVHEMHALAPNEKLLGWLYVGGKIPREKSERPRTITAEKFLSVLDA</sequence>
<keyword evidence="11" id="KW-1185">Reference proteome</keyword>
<proteinExistence type="inferred from homology"/>
<keyword evidence="5 7" id="KW-0560">Oxidoreductase</keyword>
<evidence type="ECO:0000256" key="7">
    <source>
        <dbReference type="PIRNR" id="PIRNR000232"/>
    </source>
</evidence>
<organism evidence="10 11">
    <name type="scientific">Mycetocola tolaasinivorans</name>
    <dbReference type="NCBI Taxonomy" id="76635"/>
    <lineage>
        <taxon>Bacteria</taxon>
        <taxon>Bacillati</taxon>
        <taxon>Actinomycetota</taxon>
        <taxon>Actinomycetes</taxon>
        <taxon>Micrococcales</taxon>
        <taxon>Microbacteriaceae</taxon>
        <taxon>Mycetocola</taxon>
    </lineage>
</organism>